<reference evidence="1 2" key="1">
    <citation type="submission" date="2015-09" db="EMBL/GenBank/DDBJ databases">
        <authorList>
            <consortium name="Pathogen Informatics"/>
        </authorList>
    </citation>
    <scope>NUCLEOTIDE SEQUENCE [LARGE SCALE GENOMIC DNA]</scope>
    <source>
        <strain evidence="1 2">2789STDY5834835</strain>
    </source>
</reference>
<name>A0A173XCY7_9FIRM</name>
<dbReference type="EMBL" id="CYZL01000001">
    <property type="protein sequence ID" value="CUN49494.1"/>
    <property type="molecule type" value="Genomic_DNA"/>
</dbReference>
<dbReference type="AlphaFoldDB" id="A0A173XCY7"/>
<proteinExistence type="predicted"/>
<protein>
    <submittedName>
        <fullName evidence="1">Uncharacterized protein</fullName>
    </submittedName>
</protein>
<dbReference type="Proteomes" id="UP000095679">
    <property type="component" value="Unassembled WGS sequence"/>
</dbReference>
<dbReference type="RefSeq" id="WP_055297778.1">
    <property type="nucleotide sequence ID" value="NZ_CYZL01000001.1"/>
</dbReference>
<evidence type="ECO:0000313" key="2">
    <source>
        <dbReference type="Proteomes" id="UP000095679"/>
    </source>
</evidence>
<gene>
    <name evidence="1" type="ORF">ERS852450_00089</name>
</gene>
<evidence type="ECO:0000313" key="1">
    <source>
        <dbReference type="EMBL" id="CUN49494.1"/>
    </source>
</evidence>
<accession>A0A173XCY7</accession>
<organism evidence="1 2">
    <name type="scientific">Anaerobutyricum hallii</name>
    <dbReference type="NCBI Taxonomy" id="39488"/>
    <lineage>
        <taxon>Bacteria</taxon>
        <taxon>Bacillati</taxon>
        <taxon>Bacillota</taxon>
        <taxon>Clostridia</taxon>
        <taxon>Lachnospirales</taxon>
        <taxon>Lachnospiraceae</taxon>
        <taxon>Anaerobutyricum</taxon>
    </lineage>
</organism>
<sequence length="99" mass="11740">MKYWEIGEKNKFEIECYKLHLKLPYGDEKDKVVAGFVRDENENNKYICVSDELNIDYDTFIADSVEDAKKQVEGMLLDHWKEQIVYLEDCIDLLQNGKE</sequence>